<gene>
    <name evidence="1" type="ORF">BXZ70DRAFT_906702</name>
</gene>
<proteinExistence type="predicted"/>
<comment type="caution">
    <text evidence="1">The sequence shown here is derived from an EMBL/GenBank/DDBJ whole genome shotgun (WGS) entry which is preliminary data.</text>
</comment>
<keyword evidence="2" id="KW-1185">Reference proteome</keyword>
<dbReference type="Proteomes" id="UP000813824">
    <property type="component" value="Unassembled WGS sequence"/>
</dbReference>
<evidence type="ECO:0000313" key="1">
    <source>
        <dbReference type="EMBL" id="KAH8101596.1"/>
    </source>
</evidence>
<dbReference type="AlphaFoldDB" id="A0A8K0XRA5"/>
<accession>A0A8K0XRA5</accession>
<protein>
    <submittedName>
        <fullName evidence="1">Uncharacterized protein</fullName>
    </submittedName>
</protein>
<sequence>MFHHHPRTRWARRGDAITEKILCLSLVTKDPECRMDRIFSRATTTSGVAAMPRVIDDDIADFLVSPRLAEEMPSGRQNCVLAAGAGHFVVDEIAEDPICVDLFTLLPPATASGRPVYRVSSYITSSAGYNLIVSVALRPISKASIDAWDFSDVDGGDATLVLHHDALVIQNILPAHIATGLFNFPCSRSVRCLTRLTQLFDYAGYHNSYNATAGWGETSLKVDRVFSHSRSASGVSIHILILNSPQAPAGGDLARSIPPSRSCRWVELPVVTNGPDQQLHSSFLDIKQIDLGFSETHGLGSVDCHISQRGIVLILVFYQFDFSWRSLPPELSPVLGGSRNSIIIMAGSTYERICEPSYDHKTQFHRLAIVENIACYSKQPSTSQYAIFSQFTGTWPTLPPKHPGPLFRLRYPHTAETSSLIARHYVISQNTGVVLIMRHDDFKFTHATHVQTNTTNNTTILFDTNKRRA</sequence>
<name>A0A8K0XRA5_9AGAR</name>
<reference evidence="1" key="1">
    <citation type="journal article" date="2021" name="New Phytol.">
        <title>Evolutionary innovations through gain and loss of genes in the ectomycorrhizal Boletales.</title>
        <authorList>
            <person name="Wu G."/>
            <person name="Miyauchi S."/>
            <person name="Morin E."/>
            <person name="Kuo A."/>
            <person name="Drula E."/>
            <person name="Varga T."/>
            <person name="Kohler A."/>
            <person name="Feng B."/>
            <person name="Cao Y."/>
            <person name="Lipzen A."/>
            <person name="Daum C."/>
            <person name="Hundley H."/>
            <person name="Pangilinan J."/>
            <person name="Johnson J."/>
            <person name="Barry K."/>
            <person name="LaButti K."/>
            <person name="Ng V."/>
            <person name="Ahrendt S."/>
            <person name="Min B."/>
            <person name="Choi I.G."/>
            <person name="Park H."/>
            <person name="Plett J.M."/>
            <person name="Magnuson J."/>
            <person name="Spatafora J.W."/>
            <person name="Nagy L.G."/>
            <person name="Henrissat B."/>
            <person name="Grigoriev I.V."/>
            <person name="Yang Z.L."/>
            <person name="Xu J."/>
            <person name="Martin F.M."/>
        </authorList>
    </citation>
    <scope>NUCLEOTIDE SEQUENCE</scope>
    <source>
        <strain evidence="1">KKN 215</strain>
    </source>
</reference>
<dbReference type="EMBL" id="JAEVFJ010000012">
    <property type="protein sequence ID" value="KAH8101596.1"/>
    <property type="molecule type" value="Genomic_DNA"/>
</dbReference>
<organism evidence="1 2">
    <name type="scientific">Cristinia sonorae</name>
    <dbReference type="NCBI Taxonomy" id="1940300"/>
    <lineage>
        <taxon>Eukaryota</taxon>
        <taxon>Fungi</taxon>
        <taxon>Dikarya</taxon>
        <taxon>Basidiomycota</taxon>
        <taxon>Agaricomycotina</taxon>
        <taxon>Agaricomycetes</taxon>
        <taxon>Agaricomycetidae</taxon>
        <taxon>Agaricales</taxon>
        <taxon>Pleurotineae</taxon>
        <taxon>Stephanosporaceae</taxon>
        <taxon>Cristinia</taxon>
    </lineage>
</organism>
<evidence type="ECO:0000313" key="2">
    <source>
        <dbReference type="Proteomes" id="UP000813824"/>
    </source>
</evidence>